<name>A0A6G0ZDJ6_APHCR</name>
<feature type="compositionally biased region" description="Low complexity" evidence="9">
    <location>
        <begin position="348"/>
        <end position="363"/>
    </location>
</feature>
<sequence>MQPLPICGLFSFACMLLASLTSAAHPPSPCPDTFVYEGSEPENNRWYGEISLRTDESLVGIRLDVELDRPADLMVSWMGEITTNDNMKFTVLNLNQKLKPGPPVLSRIMVKFNRSTGSPKLRFIRLNGRKICPEDSNYSSGYEEESRPSQRPPQSTRRPDPEFGANPDEYPVNSGSTNHHDKNTYQVNGVTNNHRDKDNPVRPGSDYSPQDNRPTTTEGLYTTRKTNRGTTSTTTTAPRNPYEQSNSNGNGNGNGNRPNTVTLQASSTDTNSDINGVINELLQNQNTRNKTVIITVIDDNHNNRPSGGSGGSRPEITDGSSGTRPNISNNRPNSQQTSQKPNSNQQINNGGTSGSYTGSVNSLSSSGPSCGEVKMAVPLVTSGQSTYRGQWPWHVALYLIEGINLSYHCGGSLISKNKVITAAHCVTQKLNDAVLNSTKIVVYLGKYHQLQYSDELGVQIKQVVRIKVYPSYNSSSYYGDIAMLTLSSDAEFTSYVTPVCLWEERSDSLDDIVDKDGTVVGWGFDENNTPTEELKMAKMPVVSQETCLWSYPQFYSEFTSDRTFCAGFRNGTSVCNGDSGGGMVFVKNHRWYLRGIVSLTVAKDGLRVCDTKHYVVFTDVAKYSDFVRKNL</sequence>
<comment type="caution">
    <text evidence="12">The sequence shown here is derived from an EMBL/GenBank/DDBJ whole genome shotgun (WGS) entry which is preliminary data.</text>
</comment>
<dbReference type="Pfam" id="PF00089">
    <property type="entry name" value="Trypsin"/>
    <property type="match status" value="1"/>
</dbReference>
<dbReference type="GO" id="GO:0004252">
    <property type="term" value="F:serine-type endopeptidase activity"/>
    <property type="evidence" value="ECO:0007669"/>
    <property type="project" value="InterPro"/>
</dbReference>
<comment type="subcellular location">
    <subcellularLocation>
        <location evidence="1">Secreted</location>
    </subcellularLocation>
</comment>
<dbReference type="GO" id="GO:0005576">
    <property type="term" value="C:extracellular region"/>
    <property type="evidence" value="ECO:0007669"/>
    <property type="project" value="UniProtKB-SubCell"/>
</dbReference>
<evidence type="ECO:0000256" key="7">
    <source>
        <dbReference type="ARBA" id="ARBA00023145"/>
    </source>
</evidence>
<dbReference type="AlphaFoldDB" id="A0A6G0ZDJ6"/>
<feature type="region of interest" description="Disordered" evidence="9">
    <location>
        <begin position="134"/>
        <end position="268"/>
    </location>
</feature>
<keyword evidence="6" id="KW-0720">Serine protease</keyword>
<evidence type="ECO:0000256" key="6">
    <source>
        <dbReference type="ARBA" id="ARBA00022825"/>
    </source>
</evidence>
<evidence type="ECO:0000259" key="11">
    <source>
        <dbReference type="PROSITE" id="PS50240"/>
    </source>
</evidence>
<organism evidence="12 13">
    <name type="scientific">Aphis craccivora</name>
    <name type="common">Cowpea aphid</name>
    <dbReference type="NCBI Taxonomy" id="307492"/>
    <lineage>
        <taxon>Eukaryota</taxon>
        <taxon>Metazoa</taxon>
        <taxon>Ecdysozoa</taxon>
        <taxon>Arthropoda</taxon>
        <taxon>Hexapoda</taxon>
        <taxon>Insecta</taxon>
        <taxon>Pterygota</taxon>
        <taxon>Neoptera</taxon>
        <taxon>Paraneoptera</taxon>
        <taxon>Hemiptera</taxon>
        <taxon>Sternorrhyncha</taxon>
        <taxon>Aphidomorpha</taxon>
        <taxon>Aphidoidea</taxon>
        <taxon>Aphididae</taxon>
        <taxon>Aphidini</taxon>
        <taxon>Aphis</taxon>
        <taxon>Aphis</taxon>
    </lineage>
</organism>
<dbReference type="PROSITE" id="PS50240">
    <property type="entry name" value="TRYPSIN_DOM"/>
    <property type="match status" value="1"/>
</dbReference>
<dbReference type="InterPro" id="IPR001254">
    <property type="entry name" value="Trypsin_dom"/>
</dbReference>
<protein>
    <submittedName>
        <fullName evidence="12">Serine proteinase stubble-like isoform X1</fullName>
    </submittedName>
</protein>
<dbReference type="GO" id="GO:0006508">
    <property type="term" value="P:proteolysis"/>
    <property type="evidence" value="ECO:0007669"/>
    <property type="project" value="UniProtKB-KW"/>
</dbReference>
<feature type="compositionally biased region" description="Polar residues" evidence="9">
    <location>
        <begin position="318"/>
        <end position="347"/>
    </location>
</feature>
<feature type="compositionally biased region" description="Low complexity" evidence="9">
    <location>
        <begin position="222"/>
        <end position="236"/>
    </location>
</feature>
<feature type="compositionally biased region" description="Polar residues" evidence="9">
    <location>
        <begin position="257"/>
        <end position="268"/>
    </location>
</feature>
<dbReference type="OrthoDB" id="8170759at2759"/>
<evidence type="ECO:0000256" key="5">
    <source>
        <dbReference type="ARBA" id="ARBA00022801"/>
    </source>
</evidence>
<feature type="domain" description="Peptidase S1" evidence="11">
    <location>
        <begin position="380"/>
        <end position="631"/>
    </location>
</feature>
<dbReference type="InterPro" id="IPR051333">
    <property type="entry name" value="CLIP_Serine_Protease"/>
</dbReference>
<dbReference type="InterPro" id="IPR018114">
    <property type="entry name" value="TRYPSIN_HIS"/>
</dbReference>
<dbReference type="EMBL" id="VUJU01000760">
    <property type="protein sequence ID" value="KAF0768506.1"/>
    <property type="molecule type" value="Genomic_DNA"/>
</dbReference>
<evidence type="ECO:0000256" key="10">
    <source>
        <dbReference type="SAM" id="SignalP"/>
    </source>
</evidence>
<proteinExistence type="predicted"/>
<dbReference type="FunFam" id="2.40.10.10:FF:000146">
    <property type="entry name" value="Serine protease 53"/>
    <property type="match status" value="1"/>
</dbReference>
<evidence type="ECO:0000256" key="4">
    <source>
        <dbReference type="ARBA" id="ARBA00022729"/>
    </source>
</evidence>
<keyword evidence="2" id="KW-0964">Secreted</keyword>
<feature type="compositionally biased region" description="Polar residues" evidence="9">
    <location>
        <begin position="207"/>
        <end position="220"/>
    </location>
</feature>
<evidence type="ECO:0000256" key="2">
    <source>
        <dbReference type="ARBA" id="ARBA00022525"/>
    </source>
</evidence>
<dbReference type="SUPFAM" id="SSF50494">
    <property type="entry name" value="Trypsin-like serine proteases"/>
    <property type="match status" value="1"/>
</dbReference>
<dbReference type="SMART" id="SM00020">
    <property type="entry name" value="Tryp_SPc"/>
    <property type="match status" value="1"/>
</dbReference>
<evidence type="ECO:0000313" key="13">
    <source>
        <dbReference type="Proteomes" id="UP000478052"/>
    </source>
</evidence>
<dbReference type="Gene3D" id="2.40.10.10">
    <property type="entry name" value="Trypsin-like serine proteases"/>
    <property type="match status" value="1"/>
</dbReference>
<dbReference type="InterPro" id="IPR031986">
    <property type="entry name" value="GD_N"/>
</dbReference>
<evidence type="ECO:0000256" key="8">
    <source>
        <dbReference type="ARBA" id="ARBA00023157"/>
    </source>
</evidence>
<dbReference type="CDD" id="cd00190">
    <property type="entry name" value="Tryp_SPc"/>
    <property type="match status" value="1"/>
</dbReference>
<feature type="region of interest" description="Disordered" evidence="9">
    <location>
        <begin position="297"/>
        <end position="363"/>
    </location>
</feature>
<feature type="signal peptide" evidence="10">
    <location>
        <begin position="1"/>
        <end position="23"/>
    </location>
</feature>
<keyword evidence="4 10" id="KW-0732">Signal</keyword>
<dbReference type="InterPro" id="IPR001314">
    <property type="entry name" value="Peptidase_S1A"/>
</dbReference>
<dbReference type="PRINTS" id="PR00722">
    <property type="entry name" value="CHYMOTRYPSIN"/>
</dbReference>
<keyword evidence="7" id="KW-0865">Zymogen</keyword>
<keyword evidence="5" id="KW-0378">Hydrolase</keyword>
<evidence type="ECO:0000256" key="9">
    <source>
        <dbReference type="SAM" id="MobiDB-lite"/>
    </source>
</evidence>
<evidence type="ECO:0000313" key="12">
    <source>
        <dbReference type="EMBL" id="KAF0768506.1"/>
    </source>
</evidence>
<dbReference type="PANTHER" id="PTHR24260">
    <property type="match status" value="1"/>
</dbReference>
<gene>
    <name evidence="12" type="ORF">FWK35_00012047</name>
</gene>
<evidence type="ECO:0000256" key="3">
    <source>
        <dbReference type="ARBA" id="ARBA00022670"/>
    </source>
</evidence>
<keyword evidence="13" id="KW-1185">Reference proteome</keyword>
<dbReference type="Proteomes" id="UP000478052">
    <property type="component" value="Unassembled WGS sequence"/>
</dbReference>
<keyword evidence="3" id="KW-0645">Protease</keyword>
<dbReference type="PROSITE" id="PS00134">
    <property type="entry name" value="TRYPSIN_HIS"/>
    <property type="match status" value="1"/>
</dbReference>
<dbReference type="InterPro" id="IPR009003">
    <property type="entry name" value="Peptidase_S1_PA"/>
</dbReference>
<keyword evidence="8" id="KW-1015">Disulfide bond</keyword>
<evidence type="ECO:0000256" key="1">
    <source>
        <dbReference type="ARBA" id="ARBA00004613"/>
    </source>
</evidence>
<dbReference type="PANTHER" id="PTHR24260:SF143">
    <property type="entry name" value="SERINE PROTEASE GD-LIKE PROTEIN"/>
    <property type="match status" value="1"/>
</dbReference>
<accession>A0A6G0ZDJ6</accession>
<dbReference type="Pfam" id="PF16030">
    <property type="entry name" value="GD_N"/>
    <property type="match status" value="1"/>
</dbReference>
<feature type="chain" id="PRO_5026279550" evidence="10">
    <location>
        <begin position="24"/>
        <end position="631"/>
    </location>
</feature>
<dbReference type="InterPro" id="IPR043504">
    <property type="entry name" value="Peptidase_S1_PA_chymotrypsin"/>
</dbReference>
<reference evidence="12 13" key="1">
    <citation type="submission" date="2019-08" db="EMBL/GenBank/DDBJ databases">
        <title>Whole genome of Aphis craccivora.</title>
        <authorList>
            <person name="Voronova N.V."/>
            <person name="Shulinski R.S."/>
            <person name="Bandarenka Y.V."/>
            <person name="Zhorov D.G."/>
            <person name="Warner D."/>
        </authorList>
    </citation>
    <scope>NUCLEOTIDE SEQUENCE [LARGE SCALE GENOMIC DNA]</scope>
    <source>
        <strain evidence="12">180601</strain>
        <tissue evidence="12">Whole Body</tissue>
    </source>
</reference>